<feature type="compositionally biased region" description="Polar residues" evidence="1">
    <location>
        <begin position="12"/>
        <end position="34"/>
    </location>
</feature>
<keyword evidence="2" id="KW-1133">Transmembrane helix</keyword>
<feature type="transmembrane region" description="Helical" evidence="2">
    <location>
        <begin position="461"/>
        <end position="482"/>
    </location>
</feature>
<accession>A0ABD3P960</accession>
<dbReference type="Proteomes" id="UP001530315">
    <property type="component" value="Unassembled WGS sequence"/>
</dbReference>
<sequence length="511" mass="55954">MNEPRLEAFSSMDRQPQPRQESLTTDHSSGTQRNRSNEGIHYHDGTFDDGILLHDTEAAVHSSSQEQHQQEQYIEQEKETNDEEDRYHQDEMIIVHSVPIPLLTHSTQSVLATIGKPTREPTNARGSVSRESDLSSLRSYSPPQSSEKDLIRSAKSNSESGSLCSRRQHTSRTARGASTAAYADEAQAAAGISEDIEAASYPDKVRASGASLQGAQAESTPQKANRAQRGPTCDSLSSLATDCSIKRHSIVFQSKDPDLLSSDDDESGRHPSMEDMEVMDLRPNTDPNVHRMDTCSLVSFGSNASTNNEMVSGLYQVASGEYHNSDWELQAGDGSARSTGQGDFLHQSLPKLWDQTLGDEESGFVGRGSVLVESSGEGCHGNANSKVNPLVESELVYHTLLTLMQQDNRPTQDGIDGNGNKTFKRRSSVGSVDTSMSGIRSSKSSESMKAERRQRNFTRMCARAMVGAMALAALIGLMYMIWVEKSFGDLRISERLLGNSSNGEQKESHDE</sequence>
<evidence type="ECO:0000256" key="2">
    <source>
        <dbReference type="SAM" id="Phobius"/>
    </source>
</evidence>
<feature type="compositionally biased region" description="Basic and acidic residues" evidence="1">
    <location>
        <begin position="35"/>
        <end position="58"/>
    </location>
</feature>
<evidence type="ECO:0000313" key="4">
    <source>
        <dbReference type="Proteomes" id="UP001530315"/>
    </source>
</evidence>
<keyword evidence="2" id="KW-0812">Transmembrane</keyword>
<feature type="region of interest" description="Disordered" evidence="1">
    <location>
        <begin position="112"/>
        <end position="180"/>
    </location>
</feature>
<name>A0ABD3P960_9STRA</name>
<dbReference type="EMBL" id="JALLAZ020000992">
    <property type="protein sequence ID" value="KAL3782955.1"/>
    <property type="molecule type" value="Genomic_DNA"/>
</dbReference>
<protein>
    <submittedName>
        <fullName evidence="3">Uncharacterized protein</fullName>
    </submittedName>
</protein>
<comment type="caution">
    <text evidence="3">The sequence shown here is derived from an EMBL/GenBank/DDBJ whole genome shotgun (WGS) entry which is preliminary data.</text>
</comment>
<keyword evidence="4" id="KW-1185">Reference proteome</keyword>
<feature type="compositionally biased region" description="Polar residues" evidence="1">
    <location>
        <begin position="210"/>
        <end position="225"/>
    </location>
</feature>
<feature type="region of interest" description="Disordered" evidence="1">
    <location>
        <begin position="408"/>
        <end position="452"/>
    </location>
</feature>
<gene>
    <name evidence="3" type="ORF">ACHAW5_002736</name>
</gene>
<feature type="compositionally biased region" description="Low complexity" evidence="1">
    <location>
        <begin position="134"/>
        <end position="145"/>
    </location>
</feature>
<dbReference type="AlphaFoldDB" id="A0ABD3P960"/>
<feature type="region of interest" description="Disordered" evidence="1">
    <location>
        <begin position="1"/>
        <end position="85"/>
    </location>
</feature>
<feature type="region of interest" description="Disordered" evidence="1">
    <location>
        <begin position="207"/>
        <end position="237"/>
    </location>
</feature>
<evidence type="ECO:0000256" key="1">
    <source>
        <dbReference type="SAM" id="MobiDB-lite"/>
    </source>
</evidence>
<feature type="region of interest" description="Disordered" evidence="1">
    <location>
        <begin position="255"/>
        <end position="276"/>
    </location>
</feature>
<organism evidence="3 4">
    <name type="scientific">Stephanodiscus triporus</name>
    <dbReference type="NCBI Taxonomy" id="2934178"/>
    <lineage>
        <taxon>Eukaryota</taxon>
        <taxon>Sar</taxon>
        <taxon>Stramenopiles</taxon>
        <taxon>Ochrophyta</taxon>
        <taxon>Bacillariophyta</taxon>
        <taxon>Coscinodiscophyceae</taxon>
        <taxon>Thalassiosirophycidae</taxon>
        <taxon>Stephanodiscales</taxon>
        <taxon>Stephanodiscaceae</taxon>
        <taxon>Stephanodiscus</taxon>
    </lineage>
</organism>
<feature type="compositionally biased region" description="Polar residues" evidence="1">
    <location>
        <begin position="428"/>
        <end position="445"/>
    </location>
</feature>
<feature type="compositionally biased region" description="Polar residues" evidence="1">
    <location>
        <begin position="154"/>
        <end position="165"/>
    </location>
</feature>
<proteinExistence type="predicted"/>
<evidence type="ECO:0000313" key="3">
    <source>
        <dbReference type="EMBL" id="KAL3782955.1"/>
    </source>
</evidence>
<reference evidence="3 4" key="1">
    <citation type="submission" date="2024-10" db="EMBL/GenBank/DDBJ databases">
        <title>Updated reference genomes for cyclostephanoid diatoms.</title>
        <authorList>
            <person name="Roberts W.R."/>
            <person name="Alverson A.J."/>
        </authorList>
    </citation>
    <scope>NUCLEOTIDE SEQUENCE [LARGE SCALE GENOMIC DNA]</scope>
    <source>
        <strain evidence="3 4">AJA276-08</strain>
    </source>
</reference>
<feature type="compositionally biased region" description="Basic and acidic residues" evidence="1">
    <location>
        <begin position="75"/>
        <end position="85"/>
    </location>
</feature>
<keyword evidence="2" id="KW-0472">Membrane</keyword>